<dbReference type="InterPro" id="IPR025857">
    <property type="entry name" value="MacB_PCD"/>
</dbReference>
<dbReference type="PANTHER" id="PTHR30572">
    <property type="entry name" value="MEMBRANE COMPONENT OF TRANSPORTER-RELATED"/>
    <property type="match status" value="1"/>
</dbReference>
<evidence type="ECO:0000256" key="1">
    <source>
        <dbReference type="ARBA" id="ARBA00004651"/>
    </source>
</evidence>
<keyword evidence="3 7" id="KW-0812">Transmembrane</keyword>
<feature type="transmembrane region" description="Helical" evidence="7">
    <location>
        <begin position="507"/>
        <end position="526"/>
    </location>
</feature>
<dbReference type="InterPro" id="IPR003838">
    <property type="entry name" value="ABC3_permease_C"/>
</dbReference>
<dbReference type="InterPro" id="IPR047928">
    <property type="entry name" value="Perm_prefix_1"/>
</dbReference>
<feature type="transmembrane region" description="Helical" evidence="7">
    <location>
        <begin position="765"/>
        <end position="790"/>
    </location>
</feature>
<comment type="subcellular location">
    <subcellularLocation>
        <location evidence="1">Cell membrane</location>
        <topology evidence="1">Multi-pass membrane protein</topology>
    </subcellularLocation>
</comment>
<keyword evidence="4 7" id="KW-1133">Transmembrane helix</keyword>
<keyword evidence="11" id="KW-1185">Reference proteome</keyword>
<evidence type="ECO:0000259" key="8">
    <source>
        <dbReference type="Pfam" id="PF02687"/>
    </source>
</evidence>
<feature type="domain" description="ABC3 transporter permease C-terminal" evidence="8">
    <location>
        <begin position="770"/>
        <end position="882"/>
    </location>
</feature>
<dbReference type="NCBIfam" id="NF038403">
    <property type="entry name" value="perm_prefix_1"/>
    <property type="match status" value="1"/>
</dbReference>
<feature type="domain" description="MacB-like periplasmic core" evidence="9">
    <location>
        <begin position="516"/>
        <end position="725"/>
    </location>
</feature>
<feature type="transmembrane region" description="Helical" evidence="7">
    <location>
        <begin position="98"/>
        <end position="120"/>
    </location>
</feature>
<dbReference type="InterPro" id="IPR017800">
    <property type="entry name" value="ADOP"/>
</dbReference>
<dbReference type="Proteomes" id="UP001596091">
    <property type="component" value="Unassembled WGS sequence"/>
</dbReference>
<proteinExistence type="inferred from homology"/>
<keyword evidence="5 7" id="KW-0472">Membrane</keyword>
<feature type="domain" description="ABC3 transporter permease C-terminal" evidence="8">
    <location>
        <begin position="366"/>
        <end position="478"/>
    </location>
</feature>
<dbReference type="InterPro" id="IPR050250">
    <property type="entry name" value="Macrolide_Exporter_MacB"/>
</dbReference>
<comment type="caution">
    <text evidence="10">The sequence shown here is derived from an EMBL/GenBank/DDBJ whole genome shotgun (WGS) entry which is preliminary data.</text>
</comment>
<evidence type="ECO:0000256" key="7">
    <source>
        <dbReference type="SAM" id="Phobius"/>
    </source>
</evidence>
<feature type="transmembrane region" description="Helical" evidence="7">
    <location>
        <begin position="360"/>
        <end position="384"/>
    </location>
</feature>
<feature type="transmembrane region" description="Helical" evidence="7">
    <location>
        <begin position="415"/>
        <end position="436"/>
    </location>
</feature>
<feature type="transmembrane region" description="Helical" evidence="7">
    <location>
        <begin position="810"/>
        <end position="832"/>
    </location>
</feature>
<feature type="domain" description="MacB-like periplasmic core" evidence="9">
    <location>
        <begin position="99"/>
        <end position="319"/>
    </location>
</feature>
<dbReference type="PANTHER" id="PTHR30572:SF4">
    <property type="entry name" value="ABC TRANSPORTER PERMEASE YTRF"/>
    <property type="match status" value="1"/>
</dbReference>
<dbReference type="EMBL" id="JBHSPH010000001">
    <property type="protein sequence ID" value="MFC5861165.1"/>
    <property type="molecule type" value="Genomic_DNA"/>
</dbReference>
<evidence type="ECO:0000256" key="3">
    <source>
        <dbReference type="ARBA" id="ARBA00022692"/>
    </source>
</evidence>
<feature type="transmembrane region" description="Helical" evidence="7">
    <location>
        <begin position="852"/>
        <end position="875"/>
    </location>
</feature>
<evidence type="ECO:0000259" key="9">
    <source>
        <dbReference type="Pfam" id="PF12704"/>
    </source>
</evidence>
<dbReference type="NCBIfam" id="TIGR03434">
    <property type="entry name" value="ADOP"/>
    <property type="match status" value="1"/>
</dbReference>
<dbReference type="Pfam" id="PF12704">
    <property type="entry name" value="MacB_PCD"/>
    <property type="match status" value="2"/>
</dbReference>
<organism evidence="10 11">
    <name type="scientific">Acidicapsa dinghuensis</name>
    <dbReference type="NCBI Taxonomy" id="2218256"/>
    <lineage>
        <taxon>Bacteria</taxon>
        <taxon>Pseudomonadati</taxon>
        <taxon>Acidobacteriota</taxon>
        <taxon>Terriglobia</taxon>
        <taxon>Terriglobales</taxon>
        <taxon>Acidobacteriaceae</taxon>
        <taxon>Acidicapsa</taxon>
    </lineage>
</organism>
<comment type="similarity">
    <text evidence="6">Belongs to the ABC-4 integral membrane protein family.</text>
</comment>
<evidence type="ECO:0000256" key="5">
    <source>
        <dbReference type="ARBA" id="ARBA00023136"/>
    </source>
</evidence>
<feature type="transmembrane region" description="Helical" evidence="7">
    <location>
        <begin position="456"/>
        <end position="478"/>
    </location>
</feature>
<evidence type="ECO:0000256" key="2">
    <source>
        <dbReference type="ARBA" id="ARBA00022475"/>
    </source>
</evidence>
<evidence type="ECO:0000313" key="11">
    <source>
        <dbReference type="Proteomes" id="UP001596091"/>
    </source>
</evidence>
<gene>
    <name evidence="10" type="ORF">ACFPT7_02545</name>
</gene>
<evidence type="ECO:0000256" key="6">
    <source>
        <dbReference type="ARBA" id="ARBA00038076"/>
    </source>
</evidence>
<name>A0ABW1EA92_9BACT</name>
<protein>
    <submittedName>
        <fullName evidence="10">ADOP family duplicated permease</fullName>
    </submittedName>
</protein>
<dbReference type="Pfam" id="PF02687">
    <property type="entry name" value="FtsX"/>
    <property type="match status" value="2"/>
</dbReference>
<evidence type="ECO:0000256" key="4">
    <source>
        <dbReference type="ARBA" id="ARBA00022989"/>
    </source>
</evidence>
<evidence type="ECO:0000313" key="10">
    <source>
        <dbReference type="EMBL" id="MFC5861165.1"/>
    </source>
</evidence>
<keyword evidence="2" id="KW-1003">Cell membrane</keyword>
<sequence length="889" mass="96076">MSSFRWLHQLAMRLQMLRRGRSEDQLDQELRFHLEQQIAENRAAGMSRKTAREAALRTFGNPTLLREQTRSTWSWTTVELLLRDLRQSLRALFRTPGFTAIAIGVMALGIGANVTIFAVVRSVLLNPLPYSDPQRLVALYSHNPDSKKDNLSIPIDAGSFFAWKQAAQGKAEMALISPFQSYNVSAEGGQLPEHIDAAWVTGNFFSTLGVAPILGRGFMASDDRPEAEAAAVLSYSFWKRRYGGDSKIVGRKIWLDAQPFTVVGVMPESLVFLGPFSSGKIQIWTPVNHEAPRWLMSTFEDHEFVGVARLAPGVTLAQLLSITGAIQAHIKAEHPGAGVRSLTSGRSLLDDAVHAYKTPLYVLFAATGCVLLIACLNVASLLVARTASRRKELAIRTALGGGRARLIRERVLESLLLSSAGGAAGIAFASAAIHWLQHARPDMRRIESIHLDWTVIAFTAAAVALCALFSGLISALSIDSRKLLATLQEASRSQSGGRARAGLRRTLLVLEVGLTVVLLVGAGLLLKSYDHLRSVNIGIPVENTLTMGIGLPNARYKTPVEQGSFFERLIERVRAVPGVESATLITAAPGQGWGGDRMVSVAEHPPLPKGAEIDMMMRGADPGYFAAVHLPILRGRTFASGERLTKGNVALISQIAVKACFPNGDDPIGKHIKFDMGGDTFEIIGIVGDTRYSITQPVAPTMYLPLYGNSSGATVLIHSTRDVDALAIPIQKIISQMDRDLPVSDVMTLQESLDKSTLDSQFDSLLVLGFAIIALILAAAGLYGVLAYLVTQRTSEIGIRIALGAQRDQVLRLVLIDGLRPALIGLVLGLAASAGLTRLIRSMLYGVEPFDASIFAAVSLTLLAVAAFACLLPAWRGSRLNPMQALRTE</sequence>
<dbReference type="RefSeq" id="WP_263334282.1">
    <property type="nucleotide sequence ID" value="NZ_JAGSYH010000002.1"/>
</dbReference>
<accession>A0ABW1EA92</accession>
<reference evidence="11" key="1">
    <citation type="journal article" date="2019" name="Int. J. Syst. Evol. Microbiol.">
        <title>The Global Catalogue of Microorganisms (GCM) 10K type strain sequencing project: providing services to taxonomists for standard genome sequencing and annotation.</title>
        <authorList>
            <consortium name="The Broad Institute Genomics Platform"/>
            <consortium name="The Broad Institute Genome Sequencing Center for Infectious Disease"/>
            <person name="Wu L."/>
            <person name="Ma J."/>
        </authorList>
    </citation>
    <scope>NUCLEOTIDE SEQUENCE [LARGE SCALE GENOMIC DNA]</scope>
    <source>
        <strain evidence="11">JCM 4087</strain>
    </source>
</reference>